<dbReference type="EMBL" id="JAWRVE010000109">
    <property type="protein sequence ID" value="KAL1858034.1"/>
    <property type="molecule type" value="Genomic_DNA"/>
</dbReference>
<feature type="region of interest" description="Disordered" evidence="1">
    <location>
        <begin position="1"/>
        <end position="44"/>
    </location>
</feature>
<organism evidence="3 4">
    <name type="scientific">Diaporthe australafricana</name>
    <dbReference type="NCBI Taxonomy" id="127596"/>
    <lineage>
        <taxon>Eukaryota</taxon>
        <taxon>Fungi</taxon>
        <taxon>Dikarya</taxon>
        <taxon>Ascomycota</taxon>
        <taxon>Pezizomycotina</taxon>
        <taxon>Sordariomycetes</taxon>
        <taxon>Sordariomycetidae</taxon>
        <taxon>Diaporthales</taxon>
        <taxon>Diaporthaceae</taxon>
        <taxon>Diaporthe</taxon>
    </lineage>
</organism>
<dbReference type="Gene3D" id="3.40.50.300">
    <property type="entry name" value="P-loop containing nucleotide triphosphate hydrolases"/>
    <property type="match status" value="1"/>
</dbReference>
<dbReference type="Pfam" id="PF00004">
    <property type="entry name" value="AAA"/>
    <property type="match status" value="1"/>
</dbReference>
<keyword evidence="4" id="KW-1185">Reference proteome</keyword>
<feature type="domain" description="AAA+ ATPase" evidence="2">
    <location>
        <begin position="460"/>
        <end position="590"/>
    </location>
</feature>
<reference evidence="3 4" key="1">
    <citation type="journal article" date="2024" name="IMA Fungus">
        <title>IMA Genome - F19 : A genome assembly and annotation guide to empower mycologists, including annotated draft genome sequences of Ceratocystis pirilliformis, Diaporthe australafricana, Fusarium ophioides, Paecilomyces lecythidis, and Sporothrix stenoceras.</title>
        <authorList>
            <person name="Aylward J."/>
            <person name="Wilson A.M."/>
            <person name="Visagie C.M."/>
            <person name="Spraker J."/>
            <person name="Barnes I."/>
            <person name="Buitendag C."/>
            <person name="Ceriani C."/>
            <person name="Del Mar Angel L."/>
            <person name="du Plessis D."/>
            <person name="Fuchs T."/>
            <person name="Gasser K."/>
            <person name="Kramer D."/>
            <person name="Li W."/>
            <person name="Munsamy K."/>
            <person name="Piso A."/>
            <person name="Price J.L."/>
            <person name="Sonnekus B."/>
            <person name="Thomas C."/>
            <person name="van der Nest A."/>
            <person name="van Dijk A."/>
            <person name="van Heerden A."/>
            <person name="van Vuuren N."/>
            <person name="Yilmaz N."/>
            <person name="Duong T.A."/>
            <person name="van der Merwe N.A."/>
            <person name="Wingfield M.J."/>
            <person name="Wingfield B.D."/>
        </authorList>
    </citation>
    <scope>NUCLEOTIDE SEQUENCE [LARGE SCALE GENOMIC DNA]</scope>
    <source>
        <strain evidence="3 4">CMW 18300</strain>
    </source>
</reference>
<evidence type="ECO:0000256" key="1">
    <source>
        <dbReference type="SAM" id="MobiDB-lite"/>
    </source>
</evidence>
<feature type="compositionally biased region" description="Low complexity" evidence="1">
    <location>
        <begin position="1"/>
        <end position="14"/>
    </location>
</feature>
<evidence type="ECO:0000259" key="2">
    <source>
        <dbReference type="SMART" id="SM00382"/>
    </source>
</evidence>
<dbReference type="InterPro" id="IPR054289">
    <property type="entry name" value="DUF7025"/>
</dbReference>
<dbReference type="SUPFAM" id="SSF52540">
    <property type="entry name" value="P-loop containing nucleoside triphosphate hydrolases"/>
    <property type="match status" value="1"/>
</dbReference>
<proteinExistence type="predicted"/>
<comment type="caution">
    <text evidence="3">The sequence shown here is derived from an EMBL/GenBank/DDBJ whole genome shotgun (WGS) entry which is preliminary data.</text>
</comment>
<evidence type="ECO:0000313" key="3">
    <source>
        <dbReference type="EMBL" id="KAL1858034.1"/>
    </source>
</evidence>
<dbReference type="InterPro" id="IPR003593">
    <property type="entry name" value="AAA+_ATPase"/>
</dbReference>
<dbReference type="Proteomes" id="UP001583177">
    <property type="component" value="Unassembled WGS sequence"/>
</dbReference>
<evidence type="ECO:0000313" key="4">
    <source>
        <dbReference type="Proteomes" id="UP001583177"/>
    </source>
</evidence>
<sequence length="707" mass="77738">MQVSRSRCSSEASSYGPLKPEPLAEPGAPHDTTPTHSPIGNSTRIMTGTEAMNSADELRLYLVDICSPFCPKTCPSCKPRWSDLTAETEQARIAALENANGIINRISPKAGDKTVQIDVQSTHMKNVLTSVFDGYPGFYPSLMSKDSAWIFRDPFSIFVGRWSQLLEYGERATVLDTYQAWVTLIDTLTPVVQPTLDAIERIRDTGLISWDDLSLIFPPGKLIIVEQPGAVRSVVRVKEGTNVGDGALGTRAHVLKYEYIDWDGETCGLRTSALNILLYAGHKRVGMTELGTMPLEFCPNLEELATELIARGRRWASLMGIGYKQFGGKKVPLKTQVPIEASGRIVIDATAFYDQNPHCRWLQKPSLRSLAAESEDPEAEERTQPVDLSEVQYLLASGVVSSPSTVSVTLPSTLAYNNLVLPPSEKKMAWAFVESKTLLGASSDSNGNTAFDDFVADKGKGLVMLLCGPPGVGKTYTAEAIAEMAKVPLYMMSAGELGSAPANVEKELDKALDLCRRWKAMLLLDEADVFLGKRFSGGDASIERNELVSIFLRRLEYYQGTMFLTTNRIQNINDAFQSRIDIILPYGDLTAEARLQVWANFIEKSGGEGKFDLTGLQIQHLAREYNLNGREIKNLVKSSLLIAGKFDDRDVSIPPGPWGKETENETEAAKDPIQVKVSMDMLETLAAMRIRAHRLMGTTKADGSVGY</sequence>
<protein>
    <recommendedName>
        <fullName evidence="2">AAA+ ATPase domain-containing protein</fullName>
    </recommendedName>
</protein>
<dbReference type="PANTHER" id="PTHR46411">
    <property type="entry name" value="FAMILY ATPASE, PUTATIVE-RELATED"/>
    <property type="match status" value="1"/>
</dbReference>
<dbReference type="SMART" id="SM00382">
    <property type="entry name" value="AAA"/>
    <property type="match status" value="1"/>
</dbReference>
<name>A0ABR3WBE5_9PEZI</name>
<feature type="compositionally biased region" description="Polar residues" evidence="1">
    <location>
        <begin position="32"/>
        <end position="44"/>
    </location>
</feature>
<dbReference type="InterPro" id="IPR027417">
    <property type="entry name" value="P-loop_NTPase"/>
</dbReference>
<dbReference type="CDD" id="cd19481">
    <property type="entry name" value="RecA-like_protease"/>
    <property type="match status" value="1"/>
</dbReference>
<dbReference type="Pfam" id="PF22942">
    <property type="entry name" value="DUF7025"/>
    <property type="match status" value="1"/>
</dbReference>
<accession>A0ABR3WBE5</accession>
<gene>
    <name evidence="3" type="ORF">Daus18300_010146</name>
</gene>
<dbReference type="InterPro" id="IPR003959">
    <property type="entry name" value="ATPase_AAA_core"/>
</dbReference>
<dbReference type="PANTHER" id="PTHR46411:SF3">
    <property type="entry name" value="AAA+ ATPASE DOMAIN-CONTAINING PROTEIN"/>
    <property type="match status" value="1"/>
</dbReference>